<comment type="caution">
    <text evidence="1">The sequence shown here is derived from an EMBL/GenBank/DDBJ whole genome shotgun (WGS) entry which is preliminary data.</text>
</comment>
<name>A0ACB9CPH5_ARCLA</name>
<accession>A0ACB9CPH5</accession>
<evidence type="ECO:0000313" key="1">
    <source>
        <dbReference type="EMBL" id="KAI3736238.1"/>
    </source>
</evidence>
<keyword evidence="2" id="KW-1185">Reference proteome</keyword>
<sequence length="121" mass="14159">MEGLTAEEIASKEPEEDAQVQMTDARCKRCTEKKVRLIEIISAGHADRYQWLSMMNHQEAKTRFQDFRGMDGMDLSFKRSNNIKKQDNSLVIHPPNVFLYLNLKLLEREPLFEDLESLLLM</sequence>
<reference evidence="2" key="1">
    <citation type="journal article" date="2022" name="Mol. Ecol. Resour.">
        <title>The genomes of chicory, endive, great burdock and yacon provide insights into Asteraceae palaeo-polyploidization history and plant inulin production.</title>
        <authorList>
            <person name="Fan W."/>
            <person name="Wang S."/>
            <person name="Wang H."/>
            <person name="Wang A."/>
            <person name="Jiang F."/>
            <person name="Liu H."/>
            <person name="Zhao H."/>
            <person name="Xu D."/>
            <person name="Zhang Y."/>
        </authorList>
    </citation>
    <scope>NUCLEOTIDE SEQUENCE [LARGE SCALE GENOMIC DNA]</scope>
    <source>
        <strain evidence="2">cv. Niubang</strain>
    </source>
</reference>
<dbReference type="Proteomes" id="UP001055879">
    <property type="component" value="Linkage Group LG04"/>
</dbReference>
<dbReference type="EMBL" id="CM042050">
    <property type="protein sequence ID" value="KAI3736238.1"/>
    <property type="molecule type" value="Genomic_DNA"/>
</dbReference>
<proteinExistence type="predicted"/>
<reference evidence="1 2" key="2">
    <citation type="journal article" date="2022" name="Mol. Ecol. Resour.">
        <title>The genomes of chicory, endive, great burdock and yacon provide insights into Asteraceae paleo-polyploidization history and plant inulin production.</title>
        <authorList>
            <person name="Fan W."/>
            <person name="Wang S."/>
            <person name="Wang H."/>
            <person name="Wang A."/>
            <person name="Jiang F."/>
            <person name="Liu H."/>
            <person name="Zhao H."/>
            <person name="Xu D."/>
            <person name="Zhang Y."/>
        </authorList>
    </citation>
    <scope>NUCLEOTIDE SEQUENCE [LARGE SCALE GENOMIC DNA]</scope>
    <source>
        <strain evidence="2">cv. Niubang</strain>
    </source>
</reference>
<evidence type="ECO:0000313" key="2">
    <source>
        <dbReference type="Proteomes" id="UP001055879"/>
    </source>
</evidence>
<protein>
    <submittedName>
        <fullName evidence="1">Uncharacterized protein</fullName>
    </submittedName>
</protein>
<organism evidence="1 2">
    <name type="scientific">Arctium lappa</name>
    <name type="common">Greater burdock</name>
    <name type="synonym">Lappa major</name>
    <dbReference type="NCBI Taxonomy" id="4217"/>
    <lineage>
        <taxon>Eukaryota</taxon>
        <taxon>Viridiplantae</taxon>
        <taxon>Streptophyta</taxon>
        <taxon>Embryophyta</taxon>
        <taxon>Tracheophyta</taxon>
        <taxon>Spermatophyta</taxon>
        <taxon>Magnoliopsida</taxon>
        <taxon>eudicotyledons</taxon>
        <taxon>Gunneridae</taxon>
        <taxon>Pentapetalae</taxon>
        <taxon>asterids</taxon>
        <taxon>campanulids</taxon>
        <taxon>Asterales</taxon>
        <taxon>Asteraceae</taxon>
        <taxon>Carduoideae</taxon>
        <taxon>Cardueae</taxon>
        <taxon>Arctiinae</taxon>
        <taxon>Arctium</taxon>
    </lineage>
</organism>
<gene>
    <name evidence="1" type="ORF">L6452_15776</name>
</gene>